<organism evidence="2 3">
    <name type="scientific">Chitinophaga rupis</name>
    <dbReference type="NCBI Taxonomy" id="573321"/>
    <lineage>
        <taxon>Bacteria</taxon>
        <taxon>Pseudomonadati</taxon>
        <taxon>Bacteroidota</taxon>
        <taxon>Chitinophagia</taxon>
        <taxon>Chitinophagales</taxon>
        <taxon>Chitinophagaceae</taxon>
        <taxon>Chitinophaga</taxon>
    </lineage>
</organism>
<evidence type="ECO:0000313" key="3">
    <source>
        <dbReference type="Proteomes" id="UP000198984"/>
    </source>
</evidence>
<gene>
    <name evidence="2" type="ORF">SAMN04488505_105375</name>
</gene>
<name>A0A1H8AAW7_9BACT</name>
<dbReference type="EMBL" id="FOBB01000005">
    <property type="protein sequence ID" value="SEM67711.1"/>
    <property type="molecule type" value="Genomic_DNA"/>
</dbReference>
<accession>A0A1H8AAW7</accession>
<evidence type="ECO:0000256" key="1">
    <source>
        <dbReference type="SAM" id="Phobius"/>
    </source>
</evidence>
<feature type="transmembrane region" description="Helical" evidence="1">
    <location>
        <begin position="12"/>
        <end position="33"/>
    </location>
</feature>
<protein>
    <submittedName>
        <fullName evidence="2">Uncharacterized protein</fullName>
    </submittedName>
</protein>
<dbReference type="AlphaFoldDB" id="A0A1H8AAW7"/>
<dbReference type="STRING" id="573321.SAMN04488505_105375"/>
<proteinExistence type="predicted"/>
<keyword evidence="3" id="KW-1185">Reference proteome</keyword>
<evidence type="ECO:0000313" key="2">
    <source>
        <dbReference type="EMBL" id="SEM67711.1"/>
    </source>
</evidence>
<keyword evidence="1" id="KW-0472">Membrane</keyword>
<keyword evidence="1" id="KW-0812">Transmembrane</keyword>
<reference evidence="2 3" key="1">
    <citation type="submission" date="2016-10" db="EMBL/GenBank/DDBJ databases">
        <authorList>
            <person name="de Groot N.N."/>
        </authorList>
    </citation>
    <scope>NUCLEOTIDE SEQUENCE [LARGE SCALE GENOMIC DNA]</scope>
    <source>
        <strain evidence="2 3">DSM 21039</strain>
    </source>
</reference>
<dbReference type="Proteomes" id="UP000198984">
    <property type="component" value="Unassembled WGS sequence"/>
</dbReference>
<sequence length="38" mass="4734">MENEKPPLFRAWWIWYLLVTVWLAVLILLFFLFTKTFS</sequence>
<keyword evidence="1" id="KW-1133">Transmembrane helix</keyword>